<dbReference type="InterPro" id="IPR007445">
    <property type="entry name" value="PilO"/>
</dbReference>
<keyword evidence="1" id="KW-1133">Transmembrane helix</keyword>
<dbReference type="Gene3D" id="3.30.70.60">
    <property type="match status" value="1"/>
</dbReference>
<dbReference type="Proteomes" id="UP000240728">
    <property type="component" value="Unassembled WGS sequence"/>
</dbReference>
<dbReference type="PANTHER" id="PTHR39555">
    <property type="entry name" value="FIMBRIAL ASSEMBLY PROTEIN PILO-LIKE PROTEIN-RELATED"/>
    <property type="match status" value="1"/>
</dbReference>
<evidence type="ECO:0000313" key="3">
    <source>
        <dbReference type="Proteomes" id="UP000240728"/>
    </source>
</evidence>
<organism evidence="2 3">
    <name type="scientific">Photobacterium kishitanii</name>
    <dbReference type="NCBI Taxonomy" id="318456"/>
    <lineage>
        <taxon>Bacteria</taxon>
        <taxon>Pseudomonadati</taxon>
        <taxon>Pseudomonadota</taxon>
        <taxon>Gammaproteobacteria</taxon>
        <taxon>Vibrionales</taxon>
        <taxon>Vibrionaceae</taxon>
        <taxon>Photobacterium</taxon>
    </lineage>
</organism>
<reference evidence="2 3" key="1">
    <citation type="submission" date="2018-01" db="EMBL/GenBank/DDBJ databases">
        <title>Whole genome sequencing of Histamine producing bacteria.</title>
        <authorList>
            <person name="Butler K."/>
        </authorList>
    </citation>
    <scope>NUCLEOTIDE SEQUENCE [LARGE SCALE GENOMIC DNA]</scope>
    <source>
        <strain evidence="2 3">A1-4</strain>
    </source>
</reference>
<keyword evidence="1" id="KW-0812">Transmembrane</keyword>
<dbReference type="GO" id="GO:0043107">
    <property type="term" value="P:type IV pilus-dependent motility"/>
    <property type="evidence" value="ECO:0007669"/>
    <property type="project" value="InterPro"/>
</dbReference>
<evidence type="ECO:0000313" key="2">
    <source>
        <dbReference type="EMBL" id="PSX44507.1"/>
    </source>
</evidence>
<feature type="transmembrane region" description="Helical" evidence="1">
    <location>
        <begin position="21"/>
        <end position="40"/>
    </location>
</feature>
<dbReference type="RefSeq" id="WP_045042340.1">
    <property type="nucleotide sequence ID" value="NZ_JAUZMV010000001.1"/>
</dbReference>
<accession>A0AAX0YSB2</accession>
<comment type="caution">
    <text evidence="2">The sequence shown here is derived from an EMBL/GenBank/DDBJ whole genome shotgun (WGS) entry which is preliminary data.</text>
</comment>
<dbReference type="Pfam" id="PF04350">
    <property type="entry name" value="PilO"/>
    <property type="match status" value="1"/>
</dbReference>
<name>A0AAX0YSB2_9GAMM</name>
<protein>
    <submittedName>
        <fullName evidence="2">Fimbrial protein</fullName>
    </submittedName>
</protein>
<proteinExistence type="predicted"/>
<gene>
    <name evidence="2" type="ORF">C0W53_12705</name>
</gene>
<keyword evidence="3" id="KW-1185">Reference proteome</keyword>
<dbReference type="AlphaFoldDB" id="A0AAX0YSB2"/>
<dbReference type="GO" id="GO:0043683">
    <property type="term" value="P:type IV pilus assembly"/>
    <property type="evidence" value="ECO:0007669"/>
    <property type="project" value="InterPro"/>
</dbReference>
<sequence>MIDWRELELDEITEWPLLPQCLIAVVMTLLLSVFGYWYWLTPLTAVLDQQKQQEITLREQLVSRAAQVAALPRVKEQVIELNRRYQEVIQQLPEEQELASLLASINDIGIENGLIFQSIKWASRIEHDLYYELPLNMQLTGSYQQIGQFAEAIARLPRIVNLRNVELARVDSQGLEELLSLTVSATTYRFKTPQS</sequence>
<dbReference type="EMBL" id="PYOZ01000007">
    <property type="protein sequence ID" value="PSX44507.1"/>
    <property type="molecule type" value="Genomic_DNA"/>
</dbReference>
<keyword evidence="1" id="KW-0472">Membrane</keyword>
<evidence type="ECO:0000256" key="1">
    <source>
        <dbReference type="SAM" id="Phobius"/>
    </source>
</evidence>
<dbReference type="InterPro" id="IPR014717">
    <property type="entry name" value="Transl_elong_EF1B/ribsomal_bS6"/>
</dbReference>
<dbReference type="PANTHER" id="PTHR39555:SF1">
    <property type="entry name" value="TYPE IV PILUS INNER MEMBRANE COMPONENT PILO"/>
    <property type="match status" value="1"/>
</dbReference>
<dbReference type="PIRSF" id="PIRSF016482">
    <property type="entry name" value="PilO"/>
    <property type="match status" value="1"/>
</dbReference>